<sequence>MNMIPESIHGQAKKYKKLFESFTVNPNHLTYQDKDFYAVFYRRFNTDTAFAIFSPQDNIQNEEHQVALEQIVILLNNWASIKNKGSLRNNIDMTAFYKTRHFLDNVLKSAVLSQAEEAAYTTCSITINKAIFLQSELNTLMEEYKRFVDMKEADGSKFTVKEIEYIQDILAELDYIQYNQLKSDYDTIDSFQDVKDSISQNEAVNKMAEPDHKKYIEEFARNKDKLKKDLESITYFDDQSTFTKTEHMKAVKNRFVEKQRKELETLKKDLRHPDI</sequence>
<evidence type="ECO:0000313" key="1">
    <source>
        <dbReference type="EMBL" id="SFD94499.1"/>
    </source>
</evidence>
<dbReference type="Proteomes" id="UP000199474">
    <property type="component" value="Unassembled WGS sequence"/>
</dbReference>
<protein>
    <submittedName>
        <fullName evidence="1">Uncharacterized protein</fullName>
    </submittedName>
</protein>
<organism evidence="1 2">
    <name type="scientific">Lentibacillus persicus</name>
    <dbReference type="NCBI Taxonomy" id="640948"/>
    <lineage>
        <taxon>Bacteria</taxon>
        <taxon>Bacillati</taxon>
        <taxon>Bacillota</taxon>
        <taxon>Bacilli</taxon>
        <taxon>Bacillales</taxon>
        <taxon>Bacillaceae</taxon>
        <taxon>Lentibacillus</taxon>
    </lineage>
</organism>
<name>A0A1I1WHN5_9BACI</name>
<evidence type="ECO:0000313" key="2">
    <source>
        <dbReference type="Proteomes" id="UP000199474"/>
    </source>
</evidence>
<gene>
    <name evidence="1" type="ORF">SAMN05216238_10664</name>
</gene>
<dbReference type="OrthoDB" id="2959647at2"/>
<keyword evidence="2" id="KW-1185">Reference proteome</keyword>
<dbReference type="EMBL" id="FOMR01000006">
    <property type="protein sequence ID" value="SFD94499.1"/>
    <property type="molecule type" value="Genomic_DNA"/>
</dbReference>
<accession>A0A1I1WHN5</accession>
<proteinExistence type="predicted"/>
<dbReference type="STRING" id="640948.SAMN05216238_10664"/>
<dbReference type="AlphaFoldDB" id="A0A1I1WHN5"/>
<reference evidence="2" key="1">
    <citation type="submission" date="2016-10" db="EMBL/GenBank/DDBJ databases">
        <authorList>
            <person name="Varghese N."/>
            <person name="Submissions S."/>
        </authorList>
    </citation>
    <scope>NUCLEOTIDE SEQUENCE [LARGE SCALE GENOMIC DNA]</scope>
    <source>
        <strain evidence="2">DSM 22530</strain>
    </source>
</reference>